<proteinExistence type="predicted"/>
<evidence type="ECO:0000259" key="3">
    <source>
        <dbReference type="Pfam" id="PF14230"/>
    </source>
</evidence>
<feature type="compositionally biased region" description="Low complexity" evidence="1">
    <location>
        <begin position="125"/>
        <end position="164"/>
    </location>
</feature>
<feature type="compositionally biased region" description="Low complexity" evidence="1">
    <location>
        <begin position="171"/>
        <end position="181"/>
    </location>
</feature>
<evidence type="ECO:0000313" key="4">
    <source>
        <dbReference type="EMBL" id="AHD19923.1"/>
    </source>
</evidence>
<evidence type="ECO:0000313" key="5">
    <source>
        <dbReference type="Proteomes" id="UP000018781"/>
    </source>
</evidence>
<feature type="compositionally biased region" description="Polar residues" evidence="1">
    <location>
        <begin position="182"/>
        <end position="195"/>
    </location>
</feature>
<dbReference type="eggNOG" id="ENOG5033240">
    <property type="taxonomic scope" value="Bacteria"/>
</dbReference>
<dbReference type="KEGG" id="rpy:Y013_04140"/>
<accession>V9XC10</accession>
<sequence length="297" mass="29950">METTMTGPNEPQDSPGQKPPESTDPWAPNPTSGGGEQPGSPWAPPAGQQQWGQGSGTGWGQSTAGQSPWQPDTGAGGNAPQPGWAPPAGQQTPAQPGAGHQNPWGAPTGAPQQGWGPAPQPPAPGWGQPAPGQQAPGQAPGWGQQPGAQQPWGAPGQQPTQPVPGWGGQQPAGAQPWGAPANTWQQPGGAPQQNGKSKLPWILGGAGLVVVLAIVGILAATMFGGKVLDTESTQAGIAKVLTESYGAGQVGDVQCPSDQKVEAGHSFTCAVTVDGQFREVTVTVTDDNGTYEVGRPN</sequence>
<evidence type="ECO:0000256" key="1">
    <source>
        <dbReference type="SAM" id="MobiDB-lite"/>
    </source>
</evidence>
<dbReference type="HOGENOM" id="CLU_076325_0_0_11"/>
<feature type="compositionally biased region" description="Low complexity" evidence="1">
    <location>
        <begin position="78"/>
        <end position="117"/>
    </location>
</feature>
<keyword evidence="2" id="KW-0472">Membrane</keyword>
<dbReference type="Proteomes" id="UP000018781">
    <property type="component" value="Chromosome"/>
</dbReference>
<reference evidence="4 5" key="1">
    <citation type="journal article" date="2014" name="Genome Announc.">
        <title>Complete Genome of Rhodococcus pyridinivorans SB3094, a Methyl-Ethyl-Ketone-Degrading Bacterium Used for Bioaugmentation.</title>
        <authorList>
            <person name="Dueholm M.S."/>
            <person name="Albertsen M."/>
            <person name="D'Imperio S."/>
            <person name="Tale V.P."/>
            <person name="Lewis D."/>
            <person name="Nielsen P.H."/>
            <person name="Nielsen J.L."/>
        </authorList>
    </citation>
    <scope>NUCLEOTIDE SEQUENCE [LARGE SCALE GENOMIC DNA]</scope>
    <source>
        <strain evidence="4 5">SB3094</strain>
    </source>
</reference>
<dbReference type="InterPro" id="IPR025637">
    <property type="entry name" value="DUF4333"/>
</dbReference>
<feature type="compositionally biased region" description="Polar residues" evidence="1">
    <location>
        <begin position="1"/>
        <end position="15"/>
    </location>
</feature>
<feature type="transmembrane region" description="Helical" evidence="2">
    <location>
        <begin position="201"/>
        <end position="223"/>
    </location>
</feature>
<dbReference type="Pfam" id="PF14230">
    <property type="entry name" value="DUF4333"/>
    <property type="match status" value="1"/>
</dbReference>
<organism evidence="4 5">
    <name type="scientific">Rhodococcus pyridinivorans SB3094</name>
    <dbReference type="NCBI Taxonomy" id="1435356"/>
    <lineage>
        <taxon>Bacteria</taxon>
        <taxon>Bacillati</taxon>
        <taxon>Actinomycetota</taxon>
        <taxon>Actinomycetes</taxon>
        <taxon>Mycobacteriales</taxon>
        <taxon>Nocardiaceae</taxon>
        <taxon>Rhodococcus</taxon>
    </lineage>
</organism>
<dbReference type="EMBL" id="CP006996">
    <property type="protein sequence ID" value="AHD19923.1"/>
    <property type="molecule type" value="Genomic_DNA"/>
</dbReference>
<name>V9XC10_9NOCA</name>
<keyword evidence="2" id="KW-1133">Transmembrane helix</keyword>
<dbReference type="PATRIC" id="fig|1435356.3.peg.828"/>
<feature type="domain" description="DUF4333" evidence="3">
    <location>
        <begin position="213"/>
        <end position="289"/>
    </location>
</feature>
<dbReference type="AlphaFoldDB" id="V9XC10"/>
<evidence type="ECO:0000256" key="2">
    <source>
        <dbReference type="SAM" id="Phobius"/>
    </source>
</evidence>
<gene>
    <name evidence="4" type="ORF">Y013_04140</name>
</gene>
<feature type="region of interest" description="Disordered" evidence="1">
    <location>
        <begin position="1"/>
        <end position="195"/>
    </location>
</feature>
<protein>
    <submittedName>
        <fullName evidence="4">Membrane protein</fullName>
    </submittedName>
</protein>
<keyword evidence="2" id="KW-0812">Transmembrane</keyword>